<reference evidence="9 10" key="1">
    <citation type="submission" date="2016-01" db="EMBL/GenBank/DDBJ databases">
        <title>Genome sequencing of Roseivirga echinicomitans KMM 6058.</title>
        <authorList>
            <person name="Selvaratnam C."/>
            <person name="Thevarajoo S."/>
            <person name="Goh K.M."/>
            <person name="Ee R."/>
            <person name="Chan K.-G."/>
            <person name="Chong C.S."/>
        </authorList>
    </citation>
    <scope>NUCLEOTIDE SEQUENCE [LARGE SCALE GENOMIC DNA]</scope>
    <source>
        <strain evidence="9 10">KMM 6058</strain>
    </source>
</reference>
<evidence type="ECO:0000256" key="6">
    <source>
        <dbReference type="HAMAP-Rule" id="MF_01885"/>
    </source>
</evidence>
<dbReference type="STRING" id="296218.AWN68_12375"/>
<evidence type="ECO:0000259" key="8">
    <source>
        <dbReference type="Pfam" id="PF00588"/>
    </source>
</evidence>
<keyword evidence="5 6" id="KW-0819">tRNA processing</keyword>
<feature type="binding site" evidence="6 7">
    <location>
        <position position="122"/>
    </location>
    <ligand>
        <name>S-adenosyl-L-methionine</name>
        <dbReference type="ChEBI" id="CHEBI:59789"/>
    </ligand>
</feature>
<evidence type="ECO:0000256" key="7">
    <source>
        <dbReference type="PIRSR" id="PIRSR029256-1"/>
    </source>
</evidence>
<dbReference type="InterPro" id="IPR029026">
    <property type="entry name" value="tRNA_m1G_MTases_N"/>
</dbReference>
<dbReference type="GO" id="GO:0002130">
    <property type="term" value="P:wobble position ribose methylation"/>
    <property type="evidence" value="ECO:0007669"/>
    <property type="project" value="TreeGrafter"/>
</dbReference>
<protein>
    <recommendedName>
        <fullName evidence="6">Putative tRNA (cytidine(34)-2'-O)-methyltransferase</fullName>
        <ecNumber evidence="6">2.1.1.207</ecNumber>
    </recommendedName>
    <alternativeName>
        <fullName evidence="6">tRNA (cytidine/uridine-2'-O-)-methyltransferase</fullName>
    </alternativeName>
</protein>
<dbReference type="Proteomes" id="UP000075615">
    <property type="component" value="Unassembled WGS sequence"/>
</dbReference>
<evidence type="ECO:0000256" key="4">
    <source>
        <dbReference type="ARBA" id="ARBA00022691"/>
    </source>
</evidence>
<evidence type="ECO:0000256" key="2">
    <source>
        <dbReference type="ARBA" id="ARBA00022603"/>
    </source>
</evidence>
<feature type="binding site" evidence="6 7">
    <location>
        <position position="131"/>
    </location>
    <ligand>
        <name>S-adenosyl-L-methionine</name>
        <dbReference type="ChEBI" id="CHEBI:59789"/>
    </ligand>
</feature>
<organism evidence="9 10">
    <name type="scientific">Roseivirga echinicomitans</name>
    <dbReference type="NCBI Taxonomy" id="296218"/>
    <lineage>
        <taxon>Bacteria</taxon>
        <taxon>Pseudomonadati</taxon>
        <taxon>Bacteroidota</taxon>
        <taxon>Cytophagia</taxon>
        <taxon>Cytophagales</taxon>
        <taxon>Roseivirgaceae</taxon>
        <taxon>Roseivirga</taxon>
    </lineage>
</organism>
<feature type="binding site" evidence="6 7">
    <location>
        <position position="101"/>
    </location>
    <ligand>
        <name>S-adenosyl-L-methionine</name>
        <dbReference type="ChEBI" id="CHEBI:59789"/>
    </ligand>
</feature>
<comment type="catalytic activity">
    <reaction evidence="6">
        <text>cytidine(34) in tRNA + S-adenosyl-L-methionine = 2'-O-methylcytidine(34) in tRNA + S-adenosyl-L-homocysteine + H(+)</text>
        <dbReference type="Rhea" id="RHEA:43084"/>
        <dbReference type="Rhea" id="RHEA-COMP:10331"/>
        <dbReference type="Rhea" id="RHEA-COMP:10332"/>
        <dbReference type="ChEBI" id="CHEBI:15378"/>
        <dbReference type="ChEBI" id="CHEBI:57856"/>
        <dbReference type="ChEBI" id="CHEBI:59789"/>
        <dbReference type="ChEBI" id="CHEBI:74495"/>
        <dbReference type="ChEBI" id="CHEBI:82748"/>
        <dbReference type="EC" id="2.1.1.207"/>
    </reaction>
</comment>
<comment type="catalytic activity">
    <reaction evidence="6">
        <text>5-carboxymethylaminomethyluridine(34) in tRNA(Leu) + S-adenosyl-L-methionine = 5-carboxymethylaminomethyl-2'-O-methyluridine(34) in tRNA(Leu) + S-adenosyl-L-homocysteine + H(+)</text>
        <dbReference type="Rhea" id="RHEA:43088"/>
        <dbReference type="Rhea" id="RHEA-COMP:10333"/>
        <dbReference type="Rhea" id="RHEA-COMP:10334"/>
        <dbReference type="ChEBI" id="CHEBI:15378"/>
        <dbReference type="ChEBI" id="CHEBI:57856"/>
        <dbReference type="ChEBI" id="CHEBI:59789"/>
        <dbReference type="ChEBI" id="CHEBI:74508"/>
        <dbReference type="ChEBI" id="CHEBI:74511"/>
        <dbReference type="EC" id="2.1.1.207"/>
    </reaction>
</comment>
<evidence type="ECO:0000313" key="10">
    <source>
        <dbReference type="Proteomes" id="UP000075615"/>
    </source>
</evidence>
<keyword evidence="3 6" id="KW-0808">Transferase</keyword>
<dbReference type="OrthoDB" id="4578643at2"/>
<comment type="function">
    <text evidence="6">Could methylate the ribose at the nucleotide 34 wobble position in tRNA.</text>
</comment>
<comment type="caution">
    <text evidence="6">Lacks conserved residue(s) required for the propagation of feature annotation.</text>
</comment>
<comment type="similarity">
    <text evidence="6">Belongs to the class IV-like SAM-binding methyltransferase superfamily. RNA methyltransferase TrmH family. TrmL subfamily.</text>
</comment>
<comment type="subcellular location">
    <subcellularLocation>
        <location evidence="6">Cytoplasm</location>
    </subcellularLocation>
</comment>
<dbReference type="Gene3D" id="3.40.1280.10">
    <property type="match status" value="1"/>
</dbReference>
<evidence type="ECO:0000256" key="5">
    <source>
        <dbReference type="ARBA" id="ARBA00022694"/>
    </source>
</evidence>
<evidence type="ECO:0000313" key="9">
    <source>
        <dbReference type="EMBL" id="KYG71535.1"/>
    </source>
</evidence>
<dbReference type="Pfam" id="PF00588">
    <property type="entry name" value="SpoU_methylase"/>
    <property type="match status" value="1"/>
</dbReference>
<dbReference type="CDD" id="cd18094">
    <property type="entry name" value="SpoU-like_TrmL"/>
    <property type="match status" value="1"/>
</dbReference>
<dbReference type="EMBL" id="LRDB01000053">
    <property type="protein sequence ID" value="KYG71535.1"/>
    <property type="molecule type" value="Genomic_DNA"/>
</dbReference>
<dbReference type="EC" id="2.1.1.207" evidence="6"/>
<dbReference type="GO" id="GO:0141098">
    <property type="term" value="F:tRNA (cytidine(34)-2'-O)-methyltransferase activity"/>
    <property type="evidence" value="ECO:0007669"/>
    <property type="project" value="RHEA"/>
</dbReference>
<dbReference type="HAMAP" id="MF_01885">
    <property type="entry name" value="tRNA_methyltr_TrmL"/>
    <property type="match status" value="1"/>
</dbReference>
<keyword evidence="1 6" id="KW-0963">Cytoplasm</keyword>
<evidence type="ECO:0000256" key="3">
    <source>
        <dbReference type="ARBA" id="ARBA00022679"/>
    </source>
</evidence>
<comment type="caution">
    <text evidence="9">The sequence shown here is derived from an EMBL/GenBank/DDBJ whole genome shotgun (WGS) entry which is preliminary data.</text>
</comment>
<dbReference type="GO" id="GO:0005737">
    <property type="term" value="C:cytoplasm"/>
    <property type="evidence" value="ECO:0007669"/>
    <property type="project" value="UniProtKB-SubCell"/>
</dbReference>
<dbReference type="PIRSF" id="PIRSF029256">
    <property type="entry name" value="SpoU_TrmH_prd"/>
    <property type="match status" value="1"/>
</dbReference>
<dbReference type="AlphaFoldDB" id="A0A150WYH1"/>
<sequence>MGFNIVLIEPEIPMNTGNIGRLSLASGSKLHLVKPFGFELDDKRVKRAGLDYWKHVSLFIYESIDDFYAKNEGGNFAYFSSHGTYDYCAIDYKDDMFLIFGKESSGLPESIVTENADLVYNIPIYSPHIRSLNLANAVSIVVYEGIRNLKTNIR</sequence>
<evidence type="ECO:0000256" key="1">
    <source>
        <dbReference type="ARBA" id="ARBA00022490"/>
    </source>
</evidence>
<keyword evidence="10" id="KW-1185">Reference proteome</keyword>
<dbReference type="GO" id="GO:0003723">
    <property type="term" value="F:RNA binding"/>
    <property type="evidence" value="ECO:0007669"/>
    <property type="project" value="InterPro"/>
</dbReference>
<name>A0A150WYH1_9BACT</name>
<gene>
    <name evidence="9" type="ORF">AWN68_12375</name>
</gene>
<keyword evidence="2 6" id="KW-0489">Methyltransferase</keyword>
<dbReference type="PANTHER" id="PTHR42971:SF1">
    <property type="entry name" value="TRNA (CYTIDINE(34)-2'-O)-METHYLTRANSFERASE"/>
    <property type="match status" value="1"/>
</dbReference>
<proteinExistence type="inferred from homology"/>
<dbReference type="RefSeq" id="WP_068419220.1">
    <property type="nucleotide sequence ID" value="NZ_LRDB01000053.1"/>
</dbReference>
<dbReference type="InterPro" id="IPR001537">
    <property type="entry name" value="SpoU_MeTrfase"/>
</dbReference>
<accession>A0A150WYH1</accession>
<dbReference type="InterPro" id="IPR029028">
    <property type="entry name" value="Alpha/beta_knot_MTases"/>
</dbReference>
<dbReference type="PANTHER" id="PTHR42971">
    <property type="entry name" value="TRNA (CYTIDINE(34)-2'-O)-METHYLTRANSFERASE"/>
    <property type="match status" value="1"/>
</dbReference>
<dbReference type="InterPro" id="IPR016914">
    <property type="entry name" value="TrmL"/>
</dbReference>
<dbReference type="SUPFAM" id="SSF75217">
    <property type="entry name" value="alpha/beta knot"/>
    <property type="match status" value="1"/>
</dbReference>
<feature type="domain" description="tRNA/rRNA methyltransferase SpoU type" evidence="8">
    <location>
        <begin position="3"/>
        <end position="143"/>
    </location>
</feature>
<dbReference type="GO" id="GO:0141102">
    <property type="term" value="F:tRNA (5-carboxymethylaminomethyluridine(34)-2'-O)-methyltransferase activity"/>
    <property type="evidence" value="ECO:0007669"/>
    <property type="project" value="RHEA"/>
</dbReference>
<keyword evidence="4 6" id="KW-0949">S-adenosyl-L-methionine</keyword>